<name>A0ABD2CRZ7_VESMC</name>
<dbReference type="EMBL" id="JAYRBN010000035">
    <property type="protein sequence ID" value="KAL2747766.1"/>
    <property type="molecule type" value="Genomic_DNA"/>
</dbReference>
<dbReference type="Pfam" id="PF09507">
    <property type="entry name" value="CDC27"/>
    <property type="match status" value="1"/>
</dbReference>
<organism evidence="6 7">
    <name type="scientific">Vespula maculifrons</name>
    <name type="common">Eastern yellow jacket</name>
    <name type="synonym">Wasp</name>
    <dbReference type="NCBI Taxonomy" id="7453"/>
    <lineage>
        <taxon>Eukaryota</taxon>
        <taxon>Metazoa</taxon>
        <taxon>Ecdysozoa</taxon>
        <taxon>Arthropoda</taxon>
        <taxon>Hexapoda</taxon>
        <taxon>Insecta</taxon>
        <taxon>Pterygota</taxon>
        <taxon>Neoptera</taxon>
        <taxon>Endopterygota</taxon>
        <taxon>Hymenoptera</taxon>
        <taxon>Apocrita</taxon>
        <taxon>Aculeata</taxon>
        <taxon>Vespoidea</taxon>
        <taxon>Vespidae</taxon>
        <taxon>Vespinae</taxon>
        <taxon>Vespula</taxon>
    </lineage>
</organism>
<dbReference type="Gene3D" id="3.80.10.10">
    <property type="entry name" value="Ribonuclease Inhibitor"/>
    <property type="match status" value="4"/>
</dbReference>
<reference evidence="6 7" key="1">
    <citation type="journal article" date="2024" name="Ann. Entomol. Soc. Am.">
        <title>Genomic analyses of the southern and eastern yellowjacket wasps (Hymenoptera: Vespidae) reveal evolutionary signatures of social life.</title>
        <authorList>
            <person name="Catto M.A."/>
            <person name="Caine P.B."/>
            <person name="Orr S.E."/>
            <person name="Hunt B.G."/>
            <person name="Goodisman M.A.D."/>
        </authorList>
    </citation>
    <scope>NUCLEOTIDE SEQUENCE [LARGE SCALE GENOMIC DNA]</scope>
    <source>
        <strain evidence="6">232</strain>
        <tissue evidence="6">Head and thorax</tissue>
    </source>
</reference>
<dbReference type="InterPro" id="IPR001611">
    <property type="entry name" value="Leu-rich_rpt"/>
</dbReference>
<feature type="region of interest" description="Disordered" evidence="4">
    <location>
        <begin position="287"/>
        <end position="314"/>
    </location>
</feature>
<keyword evidence="5" id="KW-1133">Transmembrane helix</keyword>
<dbReference type="PANTHER" id="PTHR24373:SF370">
    <property type="entry name" value="FISH-LIPS, ISOFORM E"/>
    <property type="match status" value="1"/>
</dbReference>
<comment type="caution">
    <text evidence="6">The sequence shown here is derived from an EMBL/GenBank/DDBJ whole genome shotgun (WGS) entry which is preliminary data.</text>
</comment>
<protein>
    <submittedName>
        <fullName evidence="6">Slit 2 protein-like</fullName>
    </submittedName>
</protein>
<gene>
    <name evidence="6" type="ORF">V1477_004458</name>
</gene>
<dbReference type="InterPro" id="IPR041913">
    <property type="entry name" value="POLD3_sf"/>
</dbReference>
<evidence type="ECO:0000256" key="1">
    <source>
        <dbReference type="ARBA" id="ARBA00022614"/>
    </source>
</evidence>
<feature type="transmembrane region" description="Helical" evidence="5">
    <location>
        <begin position="927"/>
        <end position="948"/>
    </location>
</feature>
<dbReference type="PANTHER" id="PTHR24373">
    <property type="entry name" value="SLIT RELATED LEUCINE-RICH REPEAT NEURONAL PROTEIN"/>
    <property type="match status" value="1"/>
</dbReference>
<dbReference type="InterPro" id="IPR003591">
    <property type="entry name" value="Leu-rich_rpt_typical-subtyp"/>
</dbReference>
<evidence type="ECO:0000256" key="2">
    <source>
        <dbReference type="ARBA" id="ARBA00022729"/>
    </source>
</evidence>
<evidence type="ECO:0000256" key="3">
    <source>
        <dbReference type="ARBA" id="ARBA00022737"/>
    </source>
</evidence>
<dbReference type="SUPFAM" id="SSF52058">
    <property type="entry name" value="L domain-like"/>
    <property type="match status" value="1"/>
</dbReference>
<feature type="region of interest" description="Disordered" evidence="4">
    <location>
        <begin position="326"/>
        <end position="345"/>
    </location>
</feature>
<dbReference type="SMART" id="SM00364">
    <property type="entry name" value="LRR_BAC"/>
    <property type="match status" value="6"/>
</dbReference>
<evidence type="ECO:0000256" key="4">
    <source>
        <dbReference type="SAM" id="MobiDB-lite"/>
    </source>
</evidence>
<accession>A0ABD2CRZ7</accession>
<dbReference type="SMART" id="SM00365">
    <property type="entry name" value="LRR_SD22"/>
    <property type="match status" value="3"/>
</dbReference>
<dbReference type="InterPro" id="IPR019038">
    <property type="entry name" value="POLD3"/>
</dbReference>
<feature type="compositionally biased region" description="Basic and acidic residues" evidence="4">
    <location>
        <begin position="292"/>
        <end position="313"/>
    </location>
</feature>
<dbReference type="Gene3D" id="3.90.1030.20">
    <property type="entry name" value="DNA polymerase delta, p66 (Cdc27) subunit, wHTH domain"/>
    <property type="match status" value="1"/>
</dbReference>
<keyword evidence="3" id="KW-0677">Repeat</keyword>
<keyword evidence="5" id="KW-0472">Membrane</keyword>
<evidence type="ECO:0000256" key="5">
    <source>
        <dbReference type="SAM" id="Phobius"/>
    </source>
</evidence>
<proteinExistence type="predicted"/>
<keyword evidence="5" id="KW-0812">Transmembrane</keyword>
<keyword evidence="1" id="KW-0433">Leucine-rich repeat</keyword>
<sequence length="963" mass="111381">MRVELMNHYLEILTAYVYDNDKAVTYKWLSKELEVHVNVAKQVLWEFWQRHQDDNDIESTVMLIGNLKLGGMRVEVVKQSNLDAAKNKFNDIISEHLYSIQKSIPDLESLFMNDKGDVRFSAIKCNESVERNDEELSILRWGSLFKNHPIVEQDDKLKSVNKSESVQIFEMNEHNQTNKKFTDKKTIPISQKTSFNNLFTKIPNKEKDIVPSTSKFTCINKETSPKQKSIDSQNLSSKESKFVKRKEKSDIASFFGKSLDVTKDSNQEEQIGNNMKDDIKDNAKIQVTPINDNDKPKKETRGIKRNRSKESKNIIKKRKRIIVNDDLTDSQSEDEHMKSMESESEQEIEIALNKKEKFPSPPRTMDNNGKARILKVVDQTYEEDGFLVTKKVHVYENCSENVTESRAKEEMMKKESMLPNWIIILLCLNIIDKCKSDICTKCLCSVKDRGTVINCHEKLVTNDNKIQLKSLMLDQYQNVEELILSKNNLTLVSPNTFIMLKHMRKLDLSENLISEICINELAKSNNLTELNYSNNKLKIFNNIIFDKISTITKLNLSHNYIKILKSTTISKPVISLIILDLSYNDITFIDNVFLKPFLYLKYLDLSFNKITSISENAFSQLFNLKTLRINNNFLISLKFNELPDNLIELHIEYNKIVKLFYEPSQIEELNIEFNNISRLETNLASLHSLEYLNVSDNKLAKFPNVTLQRLKVLDISNNNYSNIPKYLSSENYPLLNTLIVSGNLIKNLTFYSKLKLRSFVANYITLLEKINNDAFLNLEAPINDCINLTISNNKKLISIDERALDNMNVDLSNNNINYISPQLLLSNNTLKMSNGIDLQGNPLACNCSLQWMLNDLLPQLYVINPSILNNLRCATPLSLLNIRLVHWYKWKKKIFCNDISELSSNFSEKYEAVSERKMIMIESSPELYAILGSAIILLIVLFVIGILLTQKLEKKRSRQNRRF</sequence>
<dbReference type="InterPro" id="IPR032675">
    <property type="entry name" value="LRR_dom_sf"/>
</dbReference>
<dbReference type="Pfam" id="PF13855">
    <property type="entry name" value="LRR_8"/>
    <property type="match status" value="2"/>
</dbReference>
<dbReference type="SMART" id="SM00369">
    <property type="entry name" value="LRR_TYP"/>
    <property type="match status" value="6"/>
</dbReference>
<keyword evidence="7" id="KW-1185">Reference proteome</keyword>
<keyword evidence="2" id="KW-0732">Signal</keyword>
<evidence type="ECO:0000313" key="6">
    <source>
        <dbReference type="EMBL" id="KAL2747766.1"/>
    </source>
</evidence>
<dbReference type="PROSITE" id="PS51450">
    <property type="entry name" value="LRR"/>
    <property type="match status" value="3"/>
</dbReference>
<evidence type="ECO:0000313" key="7">
    <source>
        <dbReference type="Proteomes" id="UP001607303"/>
    </source>
</evidence>
<dbReference type="Proteomes" id="UP001607303">
    <property type="component" value="Unassembled WGS sequence"/>
</dbReference>
<dbReference type="InterPro" id="IPR050328">
    <property type="entry name" value="Dev_Immune_Receptor"/>
</dbReference>
<dbReference type="AlphaFoldDB" id="A0ABD2CRZ7"/>